<dbReference type="GO" id="GO:0045892">
    <property type="term" value="P:negative regulation of DNA-templated transcription"/>
    <property type="evidence" value="ECO:0007669"/>
    <property type="project" value="UniProtKB-UniRule"/>
</dbReference>
<evidence type="ECO:0000313" key="16">
    <source>
        <dbReference type="EMBL" id="MBO8458415.1"/>
    </source>
</evidence>
<dbReference type="SUPFAM" id="SSF46785">
    <property type="entry name" value="Winged helix' DNA-binding domain"/>
    <property type="match status" value="1"/>
</dbReference>
<dbReference type="FunFam" id="2.10.109.10:FF:000001">
    <property type="entry name" value="LexA repressor"/>
    <property type="match status" value="1"/>
</dbReference>
<reference evidence="16" key="2">
    <citation type="journal article" date="2021" name="PeerJ">
        <title>Extensive microbial diversity within the chicken gut microbiome revealed by metagenomics and culture.</title>
        <authorList>
            <person name="Gilroy R."/>
            <person name="Ravi A."/>
            <person name="Getino M."/>
            <person name="Pursley I."/>
            <person name="Horton D.L."/>
            <person name="Alikhan N.F."/>
            <person name="Baker D."/>
            <person name="Gharbi K."/>
            <person name="Hall N."/>
            <person name="Watson M."/>
            <person name="Adriaenssens E.M."/>
            <person name="Foster-Nyarko E."/>
            <person name="Jarju S."/>
            <person name="Secka A."/>
            <person name="Antonio M."/>
            <person name="Oren A."/>
            <person name="Chaudhuri R.R."/>
            <person name="La Ragione R."/>
            <person name="Hildebrand F."/>
            <person name="Pallen M.J."/>
        </authorList>
    </citation>
    <scope>NUCLEOTIDE SEQUENCE</scope>
    <source>
        <strain evidence="16">10532</strain>
    </source>
</reference>
<keyword evidence="2 12" id="KW-0678">Repressor</keyword>
<comment type="caution">
    <text evidence="12">Lacks conserved residue(s) required for the propagation of feature annotation.</text>
</comment>
<dbReference type="Gene3D" id="2.10.109.10">
    <property type="entry name" value="Umud Fragment, subunit A"/>
    <property type="match status" value="1"/>
</dbReference>
<protein>
    <recommendedName>
        <fullName evidence="12">LexA repressor</fullName>
        <ecNumber evidence="12">3.4.21.88</ecNumber>
    </recommendedName>
</protein>
<dbReference type="GO" id="GO:0009432">
    <property type="term" value="P:SOS response"/>
    <property type="evidence" value="ECO:0007669"/>
    <property type="project" value="UniProtKB-UniRule"/>
</dbReference>
<feature type="site" description="Cleavage; by autolysis" evidence="12">
    <location>
        <begin position="89"/>
        <end position="90"/>
    </location>
</feature>
<dbReference type="InterPro" id="IPR050077">
    <property type="entry name" value="LexA_repressor"/>
</dbReference>
<dbReference type="GO" id="GO:0006281">
    <property type="term" value="P:DNA repair"/>
    <property type="evidence" value="ECO:0007669"/>
    <property type="project" value="UniProtKB-UniRule"/>
</dbReference>
<evidence type="ECO:0000259" key="15">
    <source>
        <dbReference type="Pfam" id="PF01726"/>
    </source>
</evidence>
<feature type="active site" description="For autocatalytic cleavage activity" evidence="12">
    <location>
        <position position="125"/>
    </location>
</feature>
<keyword evidence="6 12" id="KW-0068">Autocatalytic cleavage</keyword>
<dbReference type="InterPro" id="IPR036390">
    <property type="entry name" value="WH_DNA-bd_sf"/>
</dbReference>
<dbReference type="EMBL" id="JADIMM010000108">
    <property type="protein sequence ID" value="MBO8458415.1"/>
    <property type="molecule type" value="Genomic_DNA"/>
</dbReference>
<dbReference type="NCBIfam" id="TIGR00498">
    <property type="entry name" value="lexA"/>
    <property type="match status" value="1"/>
</dbReference>
<evidence type="ECO:0000256" key="1">
    <source>
        <dbReference type="ARBA" id="ARBA00007484"/>
    </source>
</evidence>
<evidence type="ECO:0000256" key="12">
    <source>
        <dbReference type="HAMAP-Rule" id="MF_00015"/>
    </source>
</evidence>
<dbReference type="GO" id="GO:0004252">
    <property type="term" value="F:serine-type endopeptidase activity"/>
    <property type="evidence" value="ECO:0007669"/>
    <property type="project" value="UniProtKB-UniRule"/>
</dbReference>
<evidence type="ECO:0000256" key="3">
    <source>
        <dbReference type="ARBA" id="ARBA00022705"/>
    </source>
</evidence>
<dbReference type="GO" id="GO:0003677">
    <property type="term" value="F:DNA binding"/>
    <property type="evidence" value="ECO:0007669"/>
    <property type="project" value="UniProtKB-UniRule"/>
</dbReference>
<keyword evidence="7 12" id="KW-0805">Transcription regulation</keyword>
<dbReference type="Pfam" id="PF00717">
    <property type="entry name" value="Peptidase_S24"/>
    <property type="match status" value="1"/>
</dbReference>
<dbReference type="InterPro" id="IPR039418">
    <property type="entry name" value="LexA-like"/>
</dbReference>
<feature type="domain" description="Peptidase S24/S26A/S26B/S26C" evidence="14">
    <location>
        <begin position="82"/>
        <end position="193"/>
    </location>
</feature>
<sequence length="202" mass="22708">MRDLTERQKEILDFICKYIGENSFPPTIREIAGKFGITAKGAYDHVTALQKKNVIKFSNNKSRTIEIVEKESEQGGNVTSIPLLGTIAAGLPILSEENIEKMIPVAKSMLRTGKNYFALKVRGDSMIEAGILEGDIAIIESCTTCENGEIVVAVIEDSITLKRFYKETNRVKLQPENKNYKTLYYQNIRIAGRLKGLIRTYK</sequence>
<keyword evidence="5 12" id="KW-0378">Hydrolase</keyword>
<dbReference type="InterPro" id="IPR036286">
    <property type="entry name" value="LexA/Signal_pep-like_sf"/>
</dbReference>
<feature type="domain" description="LexA repressor DNA-binding" evidence="15">
    <location>
        <begin position="1"/>
        <end position="64"/>
    </location>
</feature>
<dbReference type="InterPro" id="IPR006199">
    <property type="entry name" value="LexA_DNA-bd_dom"/>
</dbReference>
<dbReference type="Gene3D" id="1.10.10.10">
    <property type="entry name" value="Winged helix-like DNA-binding domain superfamily/Winged helix DNA-binding domain"/>
    <property type="match status" value="1"/>
</dbReference>
<name>A0A9D9HR42_9SPIR</name>
<dbReference type="PRINTS" id="PR00726">
    <property type="entry name" value="LEXASERPTASE"/>
</dbReference>
<evidence type="ECO:0000256" key="7">
    <source>
        <dbReference type="ARBA" id="ARBA00023015"/>
    </source>
</evidence>
<evidence type="ECO:0000256" key="6">
    <source>
        <dbReference type="ARBA" id="ARBA00022813"/>
    </source>
</evidence>
<comment type="subunit">
    <text evidence="12">Homodimer.</text>
</comment>
<dbReference type="InterPro" id="IPR006197">
    <property type="entry name" value="Peptidase_S24_LexA"/>
</dbReference>
<evidence type="ECO:0000256" key="8">
    <source>
        <dbReference type="ARBA" id="ARBA00023125"/>
    </source>
</evidence>
<comment type="caution">
    <text evidence="16">The sequence shown here is derived from an EMBL/GenBank/DDBJ whole genome shotgun (WGS) entry which is preliminary data.</text>
</comment>
<dbReference type="InterPro" id="IPR006200">
    <property type="entry name" value="LexA"/>
</dbReference>
<keyword evidence="11 12" id="KW-0742">SOS response</keyword>
<comment type="function">
    <text evidence="12">Represses a number of genes involved in the response to DNA damage (SOS response), including recA and lexA. In the presence of single-stranded DNA, RecA interacts with LexA causing an autocatalytic cleavage which disrupts the DNA-binding part of LexA, leading to derepression of the SOS regulon and eventually DNA repair.</text>
</comment>
<keyword evidence="4 12" id="KW-0227">DNA damage</keyword>
<dbReference type="SUPFAM" id="SSF51306">
    <property type="entry name" value="LexA/Signal peptidase"/>
    <property type="match status" value="1"/>
</dbReference>
<dbReference type="PANTHER" id="PTHR33516:SF2">
    <property type="entry name" value="LEXA REPRESSOR-RELATED"/>
    <property type="match status" value="1"/>
</dbReference>
<dbReference type="EC" id="3.4.21.88" evidence="12"/>
<dbReference type="GO" id="GO:0006260">
    <property type="term" value="P:DNA replication"/>
    <property type="evidence" value="ECO:0007669"/>
    <property type="project" value="UniProtKB-UniRule"/>
</dbReference>
<evidence type="ECO:0000256" key="2">
    <source>
        <dbReference type="ARBA" id="ARBA00022491"/>
    </source>
</evidence>
<evidence type="ECO:0000256" key="4">
    <source>
        <dbReference type="ARBA" id="ARBA00022763"/>
    </source>
</evidence>
<dbReference type="Proteomes" id="UP000823638">
    <property type="component" value="Unassembled WGS sequence"/>
</dbReference>
<feature type="active site" description="For autocatalytic cleavage activity" evidence="12">
    <location>
        <position position="162"/>
    </location>
</feature>
<dbReference type="InterPro" id="IPR036388">
    <property type="entry name" value="WH-like_DNA-bd_sf"/>
</dbReference>
<evidence type="ECO:0000313" key="17">
    <source>
        <dbReference type="Proteomes" id="UP000823638"/>
    </source>
</evidence>
<dbReference type="InterPro" id="IPR015927">
    <property type="entry name" value="Peptidase_S24_S26A/B/C"/>
</dbReference>
<evidence type="ECO:0000256" key="10">
    <source>
        <dbReference type="ARBA" id="ARBA00023204"/>
    </source>
</evidence>
<dbReference type="HAMAP" id="MF_00015">
    <property type="entry name" value="LexA"/>
    <property type="match status" value="1"/>
</dbReference>
<evidence type="ECO:0000256" key="11">
    <source>
        <dbReference type="ARBA" id="ARBA00023236"/>
    </source>
</evidence>
<keyword evidence="9 12" id="KW-0804">Transcription</keyword>
<gene>
    <name evidence="12 16" type="primary">lexA</name>
    <name evidence="16" type="ORF">IAA81_09365</name>
</gene>
<dbReference type="CDD" id="cd06529">
    <property type="entry name" value="S24_LexA-like"/>
    <property type="match status" value="1"/>
</dbReference>
<comment type="similarity">
    <text evidence="1 12 13">Belongs to the peptidase S24 family.</text>
</comment>
<keyword evidence="8 12" id="KW-0238">DNA-binding</keyword>
<evidence type="ECO:0000256" key="13">
    <source>
        <dbReference type="RuleBase" id="RU003991"/>
    </source>
</evidence>
<dbReference type="Pfam" id="PF01726">
    <property type="entry name" value="LexA_DNA_bind"/>
    <property type="match status" value="1"/>
</dbReference>
<proteinExistence type="inferred from homology"/>
<reference evidence="16" key="1">
    <citation type="submission" date="2020-10" db="EMBL/GenBank/DDBJ databases">
        <authorList>
            <person name="Gilroy R."/>
        </authorList>
    </citation>
    <scope>NUCLEOTIDE SEQUENCE</scope>
    <source>
        <strain evidence="16">10532</strain>
    </source>
</reference>
<dbReference type="AlphaFoldDB" id="A0A9D9HR42"/>
<keyword evidence="3 12" id="KW-0235">DNA replication</keyword>
<evidence type="ECO:0000259" key="14">
    <source>
        <dbReference type="Pfam" id="PF00717"/>
    </source>
</evidence>
<evidence type="ECO:0000256" key="5">
    <source>
        <dbReference type="ARBA" id="ARBA00022801"/>
    </source>
</evidence>
<comment type="catalytic activity">
    <reaction evidence="12">
        <text>Hydrolysis of Ala-|-Gly bond in repressor LexA.</text>
        <dbReference type="EC" id="3.4.21.88"/>
    </reaction>
</comment>
<evidence type="ECO:0000256" key="9">
    <source>
        <dbReference type="ARBA" id="ARBA00023163"/>
    </source>
</evidence>
<dbReference type="GO" id="GO:0006508">
    <property type="term" value="P:proteolysis"/>
    <property type="evidence" value="ECO:0007669"/>
    <property type="project" value="InterPro"/>
</dbReference>
<accession>A0A9D9HR42</accession>
<organism evidence="16 17">
    <name type="scientific">Candidatus Gallitreponema excrementavium</name>
    <dbReference type="NCBI Taxonomy" id="2840840"/>
    <lineage>
        <taxon>Bacteria</taxon>
        <taxon>Pseudomonadati</taxon>
        <taxon>Spirochaetota</taxon>
        <taxon>Spirochaetia</taxon>
        <taxon>Spirochaetales</taxon>
        <taxon>Candidatus Gallitreponema</taxon>
    </lineage>
</organism>
<dbReference type="PANTHER" id="PTHR33516">
    <property type="entry name" value="LEXA REPRESSOR"/>
    <property type="match status" value="1"/>
</dbReference>
<keyword evidence="10 12" id="KW-0234">DNA repair</keyword>